<comment type="catalytic activity">
    <reaction evidence="8 9">
        <text>(8S)-8-amino-7-oxononanoate + S-adenosyl-L-methionine = S-adenosyl-4-methylsulfanyl-2-oxobutanoate + (7R,8S)-7,8-diammoniononanoate</text>
        <dbReference type="Rhea" id="RHEA:16861"/>
        <dbReference type="ChEBI" id="CHEBI:16490"/>
        <dbReference type="ChEBI" id="CHEBI:59789"/>
        <dbReference type="ChEBI" id="CHEBI:149468"/>
        <dbReference type="ChEBI" id="CHEBI:149469"/>
        <dbReference type="EC" id="2.6.1.62"/>
    </reaction>
</comment>
<organism evidence="10 11">
    <name type="scientific">Thiomicrospira cyclica (strain DSM 14477 / JCM 11371 / ALM1)</name>
    <name type="common">Thioalkalimicrobium cyclicum</name>
    <dbReference type="NCBI Taxonomy" id="717773"/>
    <lineage>
        <taxon>Bacteria</taxon>
        <taxon>Pseudomonadati</taxon>
        <taxon>Pseudomonadota</taxon>
        <taxon>Gammaproteobacteria</taxon>
        <taxon>Thiotrichales</taxon>
        <taxon>Piscirickettsiaceae</taxon>
        <taxon>Thiomicrospira</taxon>
    </lineage>
</organism>
<evidence type="ECO:0000256" key="8">
    <source>
        <dbReference type="ARBA" id="ARBA00048449"/>
    </source>
</evidence>
<feature type="binding site" evidence="9">
    <location>
        <position position="309"/>
    </location>
    <ligand>
        <name>substrate</name>
    </ligand>
</feature>
<reference evidence="10 11" key="1">
    <citation type="submission" date="2011-05" db="EMBL/GenBank/DDBJ databases">
        <title>Complete sequence of Thioalkalimicrobium cyclicum ALM1.</title>
        <authorList>
            <consortium name="US DOE Joint Genome Institute"/>
            <person name="Lucas S."/>
            <person name="Han J."/>
            <person name="Lapidus A."/>
            <person name="Cheng J.-F."/>
            <person name="Goodwin L."/>
            <person name="Pitluck S."/>
            <person name="Peters L."/>
            <person name="Mikhailova N."/>
            <person name="Davenport K."/>
            <person name="Han C."/>
            <person name="Tapia R."/>
            <person name="Land M."/>
            <person name="Hauser L."/>
            <person name="Kyrpides N."/>
            <person name="Ivanova N."/>
            <person name="Pagani I."/>
            <person name="Kappler U."/>
            <person name="Woyke T."/>
        </authorList>
    </citation>
    <scope>NUCLEOTIDE SEQUENCE [LARGE SCALE GENOMIC DNA]</scope>
    <source>
        <strain evidence="11">DSM 14477 / JCM 11371 / ALM1</strain>
    </source>
</reference>
<protein>
    <recommendedName>
        <fullName evidence="9">Adenosylmethionine-8-amino-7-oxononanoate aminotransferase</fullName>
        <ecNumber evidence="9">2.6.1.62</ecNumber>
    </recommendedName>
    <alternativeName>
        <fullName evidence="9">7,8-diamino-pelargonic acid aminotransferase</fullName>
        <shortName evidence="9">DAPA AT</shortName>
        <shortName evidence="9">DAPA aminotransferase</shortName>
    </alternativeName>
    <alternativeName>
        <fullName evidence="9">7,8-diaminononanoate synthase</fullName>
        <shortName evidence="9">DANS</shortName>
    </alternativeName>
    <alternativeName>
        <fullName evidence="9">Diaminopelargonic acid synthase</fullName>
    </alternativeName>
</protein>
<dbReference type="InterPro" id="IPR005815">
    <property type="entry name" value="BioA"/>
</dbReference>
<evidence type="ECO:0000256" key="4">
    <source>
        <dbReference type="ARBA" id="ARBA00022679"/>
    </source>
</evidence>
<proteinExistence type="inferred from homology"/>
<dbReference type="InterPro" id="IPR005814">
    <property type="entry name" value="Aminotrans_3"/>
</dbReference>
<evidence type="ECO:0000256" key="9">
    <source>
        <dbReference type="HAMAP-Rule" id="MF_00834"/>
    </source>
</evidence>
<feature type="modified residue" description="N6-(pyridoxal phosphate)lysine" evidence="9">
    <location>
        <position position="276"/>
    </location>
</feature>
<keyword evidence="4 9" id="KW-0808">Transferase</keyword>
<evidence type="ECO:0000313" key="11">
    <source>
        <dbReference type="Proteomes" id="UP000009232"/>
    </source>
</evidence>
<dbReference type="EMBL" id="CP002776">
    <property type="protein sequence ID" value="AEG30883.1"/>
    <property type="molecule type" value="Genomic_DNA"/>
</dbReference>
<dbReference type="Gene3D" id="3.40.640.10">
    <property type="entry name" value="Type I PLP-dependent aspartate aminotransferase-like (Major domain)"/>
    <property type="match status" value="1"/>
</dbReference>
<evidence type="ECO:0000256" key="3">
    <source>
        <dbReference type="ARBA" id="ARBA00022576"/>
    </source>
</evidence>
<dbReference type="Pfam" id="PF00202">
    <property type="entry name" value="Aminotran_3"/>
    <property type="match status" value="1"/>
</dbReference>
<evidence type="ECO:0000313" key="10">
    <source>
        <dbReference type="EMBL" id="AEG30883.1"/>
    </source>
</evidence>
<comment type="function">
    <text evidence="9">Catalyzes the transfer of the alpha-amino group from S-adenosyl-L-methionine (SAM) to 7-keto-8-aminopelargonic acid (KAPA) to form 7,8-diaminopelargonic acid (DAPA). It is the only aminotransferase known to utilize SAM as an amino donor.</text>
</comment>
<dbReference type="InterPro" id="IPR015421">
    <property type="entry name" value="PyrdxlP-dep_Trfase_major"/>
</dbReference>
<name>F6D952_THICA</name>
<dbReference type="Gene3D" id="3.90.1150.10">
    <property type="entry name" value="Aspartate Aminotransferase, domain 1"/>
    <property type="match status" value="1"/>
</dbReference>
<gene>
    <name evidence="9" type="primary">bioA</name>
    <name evidence="10" type="ordered locus">Thicy_0107</name>
</gene>
<dbReference type="GO" id="GO:0005737">
    <property type="term" value="C:cytoplasm"/>
    <property type="evidence" value="ECO:0007669"/>
    <property type="project" value="UniProtKB-SubCell"/>
</dbReference>
<dbReference type="UniPathway" id="UPA00078">
    <property type="reaction ID" value="UER00160"/>
</dbReference>
<evidence type="ECO:0000256" key="6">
    <source>
        <dbReference type="ARBA" id="ARBA00022756"/>
    </source>
</evidence>
<dbReference type="PANTHER" id="PTHR42684">
    <property type="entry name" value="ADENOSYLMETHIONINE-8-AMINO-7-OXONONANOATE AMINOTRANSFERASE"/>
    <property type="match status" value="1"/>
</dbReference>
<keyword evidence="3 9" id="KW-0032">Aminotransferase</keyword>
<dbReference type="NCBIfam" id="TIGR00508">
    <property type="entry name" value="bioA"/>
    <property type="match status" value="1"/>
</dbReference>
<dbReference type="NCBIfam" id="NF004624">
    <property type="entry name" value="PRK05964.1"/>
    <property type="match status" value="1"/>
</dbReference>
<feature type="binding site" evidence="9">
    <location>
        <position position="276"/>
    </location>
    <ligand>
        <name>substrate</name>
    </ligand>
</feature>
<dbReference type="PANTHER" id="PTHR42684:SF17">
    <property type="entry name" value="ADENOSYLMETHIONINE-8-AMINO-7-OXONONANOATE AMINOTRANSFERASE"/>
    <property type="match status" value="1"/>
</dbReference>
<dbReference type="GO" id="GO:0030170">
    <property type="term" value="F:pyridoxal phosphate binding"/>
    <property type="evidence" value="ECO:0007669"/>
    <property type="project" value="UniProtKB-UniRule"/>
</dbReference>
<comment type="subunit">
    <text evidence="9">Homodimer.</text>
</comment>
<dbReference type="GO" id="GO:0004015">
    <property type="term" value="F:adenosylmethionine-8-amino-7-oxononanoate transaminase activity"/>
    <property type="evidence" value="ECO:0007669"/>
    <property type="project" value="UniProtKB-UniRule"/>
</dbReference>
<dbReference type="STRING" id="717773.Thicy_0107"/>
<keyword evidence="5 9" id="KW-0949">S-adenosyl-L-methionine</keyword>
<dbReference type="RefSeq" id="WP_013834671.1">
    <property type="nucleotide sequence ID" value="NC_015581.1"/>
</dbReference>
<dbReference type="HAMAP" id="MF_00834">
    <property type="entry name" value="BioA"/>
    <property type="match status" value="1"/>
</dbReference>
<dbReference type="eggNOG" id="COG0161">
    <property type="taxonomic scope" value="Bacteria"/>
</dbReference>
<dbReference type="InterPro" id="IPR015422">
    <property type="entry name" value="PyrdxlP-dep_Trfase_small"/>
</dbReference>
<evidence type="ECO:0000256" key="7">
    <source>
        <dbReference type="ARBA" id="ARBA00022898"/>
    </source>
</evidence>
<dbReference type="GO" id="GO:0009102">
    <property type="term" value="P:biotin biosynthetic process"/>
    <property type="evidence" value="ECO:0007669"/>
    <property type="project" value="UniProtKB-UniRule"/>
</dbReference>
<dbReference type="InterPro" id="IPR049704">
    <property type="entry name" value="Aminotrans_3_PPA_site"/>
</dbReference>
<feature type="binding site" evidence="9">
    <location>
        <position position="392"/>
    </location>
    <ligand>
        <name>substrate</name>
    </ligand>
</feature>
<sequence length="443" mass="48479">MNNFLFDQQHIWHPYNRLPARQPALAASSTQGCTITLDDGRQLLDAMSSWWSAIHGYNHPTIIAAASEQLQKMPHIMFGGFSHQPATELAQALIDISPPSLTHTFFADSGSIAVEVALKMALQYWKSIGQPRKSRFIALQHAYHGDTFGAMSVCDPVDGMHHLFADNLMPNLFAKAPPICHHPSEPLDNQACLASLAQILEQHHHEIAAFIFEPIVQGAGGMRFYSADYLKEAAALCRHYDVLLIADEIATGLGRTGKLFACEWADIEPDILTLGKGLSAGMISLAAVLCNERIRAGISQAAPGLLMHGPTFMANPLACRIAHASVKLLNDYDWQTAVTQLQHIFSQAWQGLAHPDIVGIRCLGGVAVIELNRDDLAGLIQEFALEEGVWLRPFGKLVYSMPAYTMTATEAQQIAQVMASAVMKALIAADKQDTALKQQRPFV</sequence>
<dbReference type="Proteomes" id="UP000009232">
    <property type="component" value="Chromosome"/>
</dbReference>
<comment type="similarity">
    <text evidence="9">Belongs to the class-III pyridoxal-phosphate-dependent aminotransferase family. BioA subfamily.</text>
</comment>
<dbReference type="PROSITE" id="PS00600">
    <property type="entry name" value="AA_TRANSFER_CLASS_3"/>
    <property type="match status" value="1"/>
</dbReference>
<dbReference type="AlphaFoldDB" id="F6D952"/>
<comment type="cofactor">
    <cofactor evidence="1 9">
        <name>pyridoxal 5'-phosphate</name>
        <dbReference type="ChEBI" id="CHEBI:597326"/>
    </cofactor>
</comment>
<evidence type="ECO:0000256" key="1">
    <source>
        <dbReference type="ARBA" id="ARBA00001933"/>
    </source>
</evidence>
<dbReference type="HOGENOM" id="CLU_016922_4_3_6"/>
<dbReference type="SUPFAM" id="SSF53383">
    <property type="entry name" value="PLP-dependent transferases"/>
    <property type="match status" value="1"/>
</dbReference>
<dbReference type="KEGG" id="tcy:Thicy_0107"/>
<dbReference type="CDD" id="cd00610">
    <property type="entry name" value="OAT_like"/>
    <property type="match status" value="1"/>
</dbReference>
<comment type="subcellular location">
    <subcellularLocation>
        <location evidence="9">Cytoplasm</location>
    </subcellularLocation>
</comment>
<keyword evidence="7 9" id="KW-0663">Pyridoxal phosphate</keyword>
<feature type="binding site" evidence="9">
    <location>
        <begin position="110"/>
        <end position="111"/>
    </location>
    <ligand>
        <name>pyridoxal 5'-phosphate</name>
        <dbReference type="ChEBI" id="CHEBI:597326"/>
    </ligand>
</feature>
<feature type="binding site" evidence="9">
    <location>
        <position position="143"/>
    </location>
    <ligand>
        <name>substrate</name>
    </ligand>
</feature>
<dbReference type="FunFam" id="3.40.640.10:FF:000004">
    <property type="entry name" value="Acetylornithine aminotransferase"/>
    <property type="match status" value="1"/>
</dbReference>
<keyword evidence="9" id="KW-0963">Cytoplasm</keyword>
<dbReference type="EC" id="2.6.1.62" evidence="9"/>
<keyword evidence="6 9" id="KW-0093">Biotin biosynthesis</keyword>
<feature type="site" description="Participates in the substrate recognition with KAPA and in a stacking interaction with the adenine ring of SAM" evidence="9">
    <location>
        <position position="15"/>
    </location>
</feature>
<keyword evidence="11" id="KW-1185">Reference proteome</keyword>
<feature type="binding site" evidence="9">
    <location>
        <position position="50"/>
    </location>
    <ligand>
        <name>substrate</name>
    </ligand>
</feature>
<dbReference type="InterPro" id="IPR015424">
    <property type="entry name" value="PyrdxlP-dep_Trfase"/>
</dbReference>
<feature type="binding site" evidence="9">
    <location>
        <position position="247"/>
    </location>
    <ligand>
        <name>pyridoxal 5'-phosphate</name>
        <dbReference type="ChEBI" id="CHEBI:597326"/>
    </ligand>
</feature>
<accession>F6D952</accession>
<comment type="pathway">
    <text evidence="2 9">Cofactor biosynthesis; biotin biosynthesis; 7,8-diaminononanoate from 8-amino-7-oxononanoate (SAM route): step 1/1.</text>
</comment>
<feature type="binding site" evidence="9">
    <location>
        <begin position="310"/>
        <end position="311"/>
    </location>
    <ligand>
        <name>pyridoxal 5'-phosphate</name>
        <dbReference type="ChEBI" id="CHEBI:597326"/>
    </ligand>
</feature>
<evidence type="ECO:0000256" key="2">
    <source>
        <dbReference type="ARBA" id="ARBA00005063"/>
    </source>
</evidence>
<dbReference type="OrthoDB" id="9801052at2"/>
<evidence type="ECO:0000256" key="5">
    <source>
        <dbReference type="ARBA" id="ARBA00022691"/>
    </source>
</evidence>